<keyword evidence="1 3" id="KW-0378">Hydrolase</keyword>
<dbReference type="InterPro" id="IPR036526">
    <property type="entry name" value="C-N_Hydrolase_sf"/>
</dbReference>
<dbReference type="PANTHER" id="PTHR43674">
    <property type="entry name" value="NITRILASE C965.09-RELATED"/>
    <property type="match status" value="1"/>
</dbReference>
<comment type="caution">
    <text evidence="3">The sequence shown here is derived from an EMBL/GenBank/DDBJ whole genome shotgun (WGS) entry which is preliminary data.</text>
</comment>
<evidence type="ECO:0000259" key="2">
    <source>
        <dbReference type="Pfam" id="PF00795"/>
    </source>
</evidence>
<reference evidence="3 4" key="1">
    <citation type="submission" date="2017-07" db="EMBL/GenBank/DDBJ databases">
        <title>Leptospira spp. isolated from tropical soils.</title>
        <authorList>
            <person name="Thibeaux R."/>
            <person name="Iraola G."/>
            <person name="Ferres I."/>
            <person name="Bierque E."/>
            <person name="Girault D."/>
            <person name="Soupe-Gilbert M.-E."/>
            <person name="Picardeau M."/>
            <person name="Goarant C."/>
        </authorList>
    </citation>
    <scope>NUCLEOTIDE SEQUENCE [LARGE SCALE GENOMIC DNA]</scope>
    <source>
        <strain evidence="3 4">FH4-C-A1</strain>
    </source>
</reference>
<dbReference type="PANTHER" id="PTHR43674:SF13">
    <property type="entry name" value="CN HYDROLASE DOMAIN-CONTAINING PROTEIN"/>
    <property type="match status" value="1"/>
</dbReference>
<dbReference type="EMBL" id="NPDS01000001">
    <property type="protein sequence ID" value="PJZ59210.1"/>
    <property type="molecule type" value="Genomic_DNA"/>
</dbReference>
<keyword evidence="4" id="KW-1185">Reference proteome</keyword>
<dbReference type="InterPro" id="IPR050345">
    <property type="entry name" value="Aliph_Amidase/BUP"/>
</dbReference>
<dbReference type="Gene3D" id="3.60.110.10">
    <property type="entry name" value="Carbon-nitrogen hydrolase"/>
    <property type="match status" value="1"/>
</dbReference>
<dbReference type="InterPro" id="IPR003010">
    <property type="entry name" value="C-N_Hydrolase"/>
</dbReference>
<gene>
    <name evidence="3" type="ORF">CH367_04105</name>
</gene>
<protein>
    <submittedName>
        <fullName evidence="3">Carbon-nitrogen hydrolase</fullName>
    </submittedName>
</protein>
<feature type="domain" description="CN hydrolase" evidence="2">
    <location>
        <begin position="167"/>
        <end position="282"/>
    </location>
</feature>
<evidence type="ECO:0000313" key="3">
    <source>
        <dbReference type="EMBL" id="PJZ59210.1"/>
    </source>
</evidence>
<sequence length="378" mass="42136">MNFLKRSPLPLLFCFVLLYTIWSFIGRSPGEEKTDSRLERIESVGRDIQKGNLLGIQPWMFPGDYSSERNFLAKIDSYLIQADRAKFLNPKTIVVFPEYLGTWLVIAEEKNSVARSEKIEDAMQTLVLSNPIFFIRSLLSARGADGVRDALFRMKSDRMSSIYSNVFSSLARKYKITIVAGSILLPEPTIESGRIRIGTGSLKNVSFVFLPDGSVAENSPQKIYPIEDEKPFVAASPRENLRSIQSPAGRIGVLVCADSWYPEVYETFKKQNVDFIVVPSYVAPNGAMSEIWKGYNGSSNPADVRSEDIGKIVEGEAWLKYAMAGRLSKSGATHGINVFLRGSLWDLGSDGETILVQHSQVKTFPKIEGASIVNLWLN</sequence>
<evidence type="ECO:0000256" key="1">
    <source>
        <dbReference type="ARBA" id="ARBA00022801"/>
    </source>
</evidence>
<dbReference type="SUPFAM" id="SSF56317">
    <property type="entry name" value="Carbon-nitrogen hydrolase"/>
    <property type="match status" value="1"/>
</dbReference>
<proteinExistence type="predicted"/>
<accession>A0ABX4NQU4</accession>
<dbReference type="GO" id="GO:0016787">
    <property type="term" value="F:hydrolase activity"/>
    <property type="evidence" value="ECO:0007669"/>
    <property type="project" value="UniProtKB-KW"/>
</dbReference>
<dbReference type="RefSeq" id="WP_100761178.1">
    <property type="nucleotide sequence ID" value="NZ_NPDS01000001.1"/>
</dbReference>
<evidence type="ECO:0000313" key="4">
    <source>
        <dbReference type="Proteomes" id="UP000231879"/>
    </source>
</evidence>
<name>A0ABX4NQU4_9LEPT</name>
<dbReference type="Pfam" id="PF00795">
    <property type="entry name" value="CN_hydrolase"/>
    <property type="match status" value="1"/>
</dbReference>
<dbReference type="Proteomes" id="UP000231879">
    <property type="component" value="Unassembled WGS sequence"/>
</dbReference>
<organism evidence="3 4">
    <name type="scientific">Leptospira barantonii</name>
    <dbReference type="NCBI Taxonomy" id="2023184"/>
    <lineage>
        <taxon>Bacteria</taxon>
        <taxon>Pseudomonadati</taxon>
        <taxon>Spirochaetota</taxon>
        <taxon>Spirochaetia</taxon>
        <taxon>Leptospirales</taxon>
        <taxon>Leptospiraceae</taxon>
        <taxon>Leptospira</taxon>
    </lineage>
</organism>